<gene>
    <name evidence="2" type="ORF">ZHAS_00017256</name>
</gene>
<name>A0A084WFT4_ANOSI</name>
<reference evidence="3" key="2">
    <citation type="submission" date="2020-05" db="UniProtKB">
        <authorList>
            <consortium name="EnsemblMetazoa"/>
        </authorList>
    </citation>
    <scope>IDENTIFICATION</scope>
</reference>
<dbReference type="EMBL" id="ATLV01023401">
    <property type="status" value="NOT_ANNOTATED_CDS"/>
    <property type="molecule type" value="Genomic_DNA"/>
</dbReference>
<proteinExistence type="predicted"/>
<accession>A0A084WFT4</accession>
<reference evidence="2 4" key="1">
    <citation type="journal article" date="2014" name="BMC Genomics">
        <title>Genome sequence of Anopheles sinensis provides insight into genetics basis of mosquito competence for malaria parasites.</title>
        <authorList>
            <person name="Zhou D."/>
            <person name="Zhang D."/>
            <person name="Ding G."/>
            <person name="Shi L."/>
            <person name="Hou Q."/>
            <person name="Ye Y."/>
            <person name="Xu Y."/>
            <person name="Zhou H."/>
            <person name="Xiong C."/>
            <person name="Li S."/>
            <person name="Yu J."/>
            <person name="Hong S."/>
            <person name="Yu X."/>
            <person name="Zou P."/>
            <person name="Chen C."/>
            <person name="Chang X."/>
            <person name="Wang W."/>
            <person name="Lv Y."/>
            <person name="Sun Y."/>
            <person name="Ma L."/>
            <person name="Shen B."/>
            <person name="Zhu C."/>
        </authorList>
    </citation>
    <scope>NUCLEOTIDE SEQUENCE [LARGE SCALE GENOMIC DNA]</scope>
</reference>
<evidence type="ECO:0000313" key="3">
    <source>
        <dbReference type="EnsemblMetazoa" id="ASIC017256-PA"/>
    </source>
</evidence>
<evidence type="ECO:0000256" key="1">
    <source>
        <dbReference type="SAM" id="MobiDB-lite"/>
    </source>
</evidence>
<sequence>MYLFLQDESLLTPRLIYHSGLHLSAKRVRAELSVQSLLATHSVAGTHDNSVDARHESILPGRVRGSCIGSYPSQPTPPEKNIKPSLTGAAPEGRGRGSRNG</sequence>
<dbReference type="EMBL" id="KE525343">
    <property type="protein sequence ID" value="KFB49078.1"/>
    <property type="molecule type" value="Genomic_DNA"/>
</dbReference>
<protein>
    <submittedName>
        <fullName evidence="2 3">Uncharacterized protein</fullName>
    </submittedName>
</protein>
<dbReference type="AlphaFoldDB" id="A0A084WFT4"/>
<dbReference type="VEuPathDB" id="VectorBase:ASIC017256"/>
<dbReference type="Proteomes" id="UP000030765">
    <property type="component" value="Unassembled WGS sequence"/>
</dbReference>
<dbReference type="EnsemblMetazoa" id="ASIC017256-RA">
    <property type="protein sequence ID" value="ASIC017256-PA"/>
    <property type="gene ID" value="ASIC017256"/>
</dbReference>
<keyword evidence="4" id="KW-1185">Reference proteome</keyword>
<organism evidence="2">
    <name type="scientific">Anopheles sinensis</name>
    <name type="common">Mosquito</name>
    <dbReference type="NCBI Taxonomy" id="74873"/>
    <lineage>
        <taxon>Eukaryota</taxon>
        <taxon>Metazoa</taxon>
        <taxon>Ecdysozoa</taxon>
        <taxon>Arthropoda</taxon>
        <taxon>Hexapoda</taxon>
        <taxon>Insecta</taxon>
        <taxon>Pterygota</taxon>
        <taxon>Neoptera</taxon>
        <taxon>Endopterygota</taxon>
        <taxon>Diptera</taxon>
        <taxon>Nematocera</taxon>
        <taxon>Culicoidea</taxon>
        <taxon>Culicidae</taxon>
        <taxon>Anophelinae</taxon>
        <taxon>Anopheles</taxon>
    </lineage>
</organism>
<evidence type="ECO:0000313" key="2">
    <source>
        <dbReference type="EMBL" id="KFB49078.1"/>
    </source>
</evidence>
<feature type="region of interest" description="Disordered" evidence="1">
    <location>
        <begin position="66"/>
        <end position="101"/>
    </location>
</feature>
<evidence type="ECO:0000313" key="4">
    <source>
        <dbReference type="Proteomes" id="UP000030765"/>
    </source>
</evidence>